<accession>A0ACC1N1D5</accession>
<dbReference type="Proteomes" id="UP001143910">
    <property type="component" value="Unassembled WGS sequence"/>
</dbReference>
<reference evidence="1" key="1">
    <citation type="submission" date="2022-08" db="EMBL/GenBank/DDBJ databases">
        <title>Genome Sequence of Lecanicillium fungicola.</title>
        <authorList>
            <person name="Buettner E."/>
        </authorList>
    </citation>
    <scope>NUCLEOTIDE SEQUENCE</scope>
    <source>
        <strain evidence="1">Babe33</strain>
    </source>
</reference>
<name>A0ACC1N1D5_9HYPO</name>
<comment type="caution">
    <text evidence="1">The sequence shown here is derived from an EMBL/GenBank/DDBJ whole genome shotgun (WGS) entry which is preliminary data.</text>
</comment>
<proteinExistence type="predicted"/>
<gene>
    <name evidence="1" type="ORF">NQ176_g6938</name>
</gene>
<keyword evidence="2" id="KW-1185">Reference proteome</keyword>
<organism evidence="1 2">
    <name type="scientific">Zarea fungicola</name>
    <dbReference type="NCBI Taxonomy" id="93591"/>
    <lineage>
        <taxon>Eukaryota</taxon>
        <taxon>Fungi</taxon>
        <taxon>Dikarya</taxon>
        <taxon>Ascomycota</taxon>
        <taxon>Pezizomycotina</taxon>
        <taxon>Sordariomycetes</taxon>
        <taxon>Hypocreomycetidae</taxon>
        <taxon>Hypocreales</taxon>
        <taxon>Cordycipitaceae</taxon>
        <taxon>Zarea</taxon>
    </lineage>
</organism>
<protein>
    <submittedName>
        <fullName evidence="1">Uncharacterized protein</fullName>
    </submittedName>
</protein>
<evidence type="ECO:0000313" key="1">
    <source>
        <dbReference type="EMBL" id="KAJ2972823.1"/>
    </source>
</evidence>
<sequence length="690" mass="75676">MIVAPAPTPAPAPIPAPTLAPNSVQTGENNASTARVLKRSIHQIRDFIRQKSSRRENQNGSISRQVSATSNNISQGQNPDVGIQSTIILPSVTLAQQEHNQRLEKARQLQQQQRPGTKYVVVFIGPDQVRMKSLLENLSGKNNELTQLLELPDLSFENPLLHIRNGADRPTLWQDNELVRDDLFRLHETLTDAKLMLEDSPLKLAIQLETKDSSVLNWVRANGLDGELVKRLRPNFFRLLGLPPSETDPKLLVAGTISSPRSGQRLENSTIQDKLAAVFEQSGGNSVGAKYIDIGDLDFDRERAFNIRHITAVDGLNWEADESLDRIIGKDWEEFSYVARIKLAAQIALGYIQFASANDGFMAREAKHYRFFRKSSENKDWTQAWLDNGFGSPIPQPADGAQRSPREVEASRVNAAKELGRLLYQLTSGHKLDNSEYSAQDNVCIQSLHHVSDQCGGYVSCIVKACFSTVRRSGQQDPSYVIIEEVAYALERLASELNKETEREQRRTANIVGGEPGLTAEDLTPRSSNNAAVVRQDLQAEGASAVPVSAMPAPVQTTEVLTVDNNLSPNQHEPAHRSNAAAQSAVLEPGPLSHQGETNSGYQLENGPNPGASVGANLMPGRSREQPRTVPLPASRLPLQTNTNGAVPVFPEAPDHAPESSSAPVFPNAPNHPLESSSVPEEIYEDRLAN</sequence>
<evidence type="ECO:0000313" key="2">
    <source>
        <dbReference type="Proteomes" id="UP001143910"/>
    </source>
</evidence>
<dbReference type="EMBL" id="JANJQO010001075">
    <property type="protein sequence ID" value="KAJ2972823.1"/>
    <property type="molecule type" value="Genomic_DNA"/>
</dbReference>